<dbReference type="AlphaFoldDB" id="A0A5M8ABN4"/>
<name>A0A5M8ABN4_9BURK</name>
<organism evidence="2 3">
    <name type="scientific">Cupriavidus cauae</name>
    <dbReference type="NCBI Taxonomy" id="2608999"/>
    <lineage>
        <taxon>Bacteria</taxon>
        <taxon>Pseudomonadati</taxon>
        <taxon>Pseudomonadota</taxon>
        <taxon>Betaproteobacteria</taxon>
        <taxon>Burkholderiales</taxon>
        <taxon>Burkholderiaceae</taxon>
        <taxon>Cupriavidus</taxon>
    </lineage>
</organism>
<feature type="domain" description="Flagellar motor switch protein FliN-like C-terminal" evidence="1">
    <location>
        <begin position="353"/>
        <end position="414"/>
    </location>
</feature>
<dbReference type="SUPFAM" id="SSF101801">
    <property type="entry name" value="Surface presentation of antigens (SPOA)"/>
    <property type="match status" value="1"/>
</dbReference>
<accession>A0A5M8ABN4</accession>
<gene>
    <name evidence="2" type="ORF">F1599_16165</name>
</gene>
<dbReference type="Gene3D" id="2.30.330.10">
    <property type="entry name" value="SpoA-like"/>
    <property type="match status" value="1"/>
</dbReference>
<evidence type="ECO:0000313" key="3">
    <source>
        <dbReference type="Proteomes" id="UP000324324"/>
    </source>
</evidence>
<evidence type="ECO:0000259" key="1">
    <source>
        <dbReference type="Pfam" id="PF01052"/>
    </source>
</evidence>
<proteinExistence type="predicted"/>
<dbReference type="Pfam" id="PF01052">
    <property type="entry name" value="FliMN_C"/>
    <property type="match status" value="1"/>
</dbReference>
<dbReference type="InterPro" id="IPR036429">
    <property type="entry name" value="SpoA-like_sf"/>
</dbReference>
<comment type="caution">
    <text evidence="2">The sequence shown here is derived from an EMBL/GenBank/DDBJ whole genome shotgun (WGS) entry which is preliminary data.</text>
</comment>
<dbReference type="GO" id="GO:0030254">
    <property type="term" value="P:protein secretion by the type III secretion system"/>
    <property type="evidence" value="ECO:0007669"/>
    <property type="project" value="InterPro"/>
</dbReference>
<dbReference type="RefSeq" id="WP_150083753.1">
    <property type="nucleotide sequence ID" value="NZ_VWRN01000045.1"/>
</dbReference>
<dbReference type="InterPro" id="IPR001543">
    <property type="entry name" value="FliN-like_C"/>
</dbReference>
<protein>
    <submittedName>
        <fullName evidence="2">YscQ/HrcQ family type III secretion apparatus protein</fullName>
    </submittedName>
</protein>
<dbReference type="EMBL" id="VWRN01000045">
    <property type="protein sequence ID" value="KAA6120723.1"/>
    <property type="molecule type" value="Genomic_DNA"/>
</dbReference>
<keyword evidence="3" id="KW-1185">Reference proteome</keyword>
<sequence>MLLDEWSDQELELARAIGPGRSSAAAGGRRIGAGGSARGEGLDALQALDRLGTADPPIDPLMDPLVDPIRRLDAFGGDPLADVHAGAHAGAHTDVHAADRDGWGHGIGGMGDTGDTSDTSDTEAQAEAGAIVLDLKPCGGDGVVMSMSIDGQRVRAWADADAWCEWLAPRLAVQRSHQIPPDLLGLLGQWTLSPLQHHARQAGLGAPHFCAAEPGSCVRAIAPTLTLCRADAELDLRLLDWPESWIAALAQTMEDRRPPLVIPPIPVALAAGWARLSRAQLARLMPGDGVVLERPAAIEHGHAWLVAERPLALACFAHGAWHIEYACNEETGMEQETDVTLRGSPLDDDNIVLTAVAEVGRLSLSLDTLRELQTGQMLELAHASHGRVTLTVSGQAIAHGTLLRVGDRLVMRIE</sequence>
<evidence type="ECO:0000313" key="2">
    <source>
        <dbReference type="EMBL" id="KAA6120723.1"/>
    </source>
</evidence>
<reference evidence="2 3" key="1">
    <citation type="submission" date="2019-09" db="EMBL/GenBank/DDBJ databases">
        <title>Isolation of a novel species in the genus Cupriavidus from patients with sepsis using whole genome sequencing.</title>
        <authorList>
            <person name="Kweon O.J."/>
            <person name="Lee M.-K."/>
        </authorList>
    </citation>
    <scope>NUCLEOTIDE SEQUENCE [LARGE SCALE GENOMIC DNA]</scope>
    <source>
        <strain evidence="2 3">MKL-01</strain>
    </source>
</reference>
<dbReference type="InterPro" id="IPR013385">
    <property type="entry name" value="T3SS_SpaO/YscQ/SpaO"/>
</dbReference>
<dbReference type="NCBIfam" id="TIGR02551">
    <property type="entry name" value="SpaO_YscQ"/>
    <property type="match status" value="1"/>
</dbReference>
<dbReference type="Proteomes" id="UP000324324">
    <property type="component" value="Unassembled WGS sequence"/>
</dbReference>